<dbReference type="GeneID" id="9379050"/>
<reference evidence="1 2" key="1">
    <citation type="journal article" date="2010" name="Proc. Natl. Acad. Sci. U.S.A.">
        <title>Insights into evolution of multicellular fungi from the assembled chromosomes of the mushroom Coprinopsis cinerea (Coprinus cinereus).</title>
        <authorList>
            <person name="Stajich J.E."/>
            <person name="Wilke S.K."/>
            <person name="Ahren D."/>
            <person name="Au C.H."/>
            <person name="Birren B.W."/>
            <person name="Borodovsky M."/>
            <person name="Burns C."/>
            <person name="Canback B."/>
            <person name="Casselton L.A."/>
            <person name="Cheng C.K."/>
            <person name="Deng J."/>
            <person name="Dietrich F.S."/>
            <person name="Fargo D.C."/>
            <person name="Farman M.L."/>
            <person name="Gathman A.C."/>
            <person name="Goldberg J."/>
            <person name="Guigo R."/>
            <person name="Hoegger P.J."/>
            <person name="Hooker J.B."/>
            <person name="Huggins A."/>
            <person name="James T.Y."/>
            <person name="Kamada T."/>
            <person name="Kilaru S."/>
            <person name="Kodira C."/>
            <person name="Kues U."/>
            <person name="Kupfer D."/>
            <person name="Kwan H.S."/>
            <person name="Lomsadze A."/>
            <person name="Li W."/>
            <person name="Lilly W.W."/>
            <person name="Ma L.J."/>
            <person name="Mackey A.J."/>
            <person name="Manning G."/>
            <person name="Martin F."/>
            <person name="Muraguchi H."/>
            <person name="Natvig D.O."/>
            <person name="Palmerini H."/>
            <person name="Ramesh M.A."/>
            <person name="Rehmeyer C.J."/>
            <person name="Roe B.A."/>
            <person name="Shenoy N."/>
            <person name="Stanke M."/>
            <person name="Ter-Hovhannisyan V."/>
            <person name="Tunlid A."/>
            <person name="Velagapudi R."/>
            <person name="Vision T.J."/>
            <person name="Zeng Q."/>
            <person name="Zolan M.E."/>
            <person name="Pukkila P.J."/>
        </authorList>
    </citation>
    <scope>NUCLEOTIDE SEQUENCE [LARGE SCALE GENOMIC DNA]</scope>
    <source>
        <strain evidence="2">Okayama-7 / 130 / ATCC MYA-4618 / FGSC 9003</strain>
    </source>
</reference>
<gene>
    <name evidence="1" type="ORF">CC1G_15717</name>
</gene>
<accession>D6RQH8</accession>
<organism evidence="1 2">
    <name type="scientific">Coprinopsis cinerea (strain Okayama-7 / 130 / ATCC MYA-4618 / FGSC 9003)</name>
    <name type="common">Inky cap fungus</name>
    <name type="synonym">Hormographiella aspergillata</name>
    <dbReference type="NCBI Taxonomy" id="240176"/>
    <lineage>
        <taxon>Eukaryota</taxon>
        <taxon>Fungi</taxon>
        <taxon>Dikarya</taxon>
        <taxon>Basidiomycota</taxon>
        <taxon>Agaricomycotina</taxon>
        <taxon>Agaricomycetes</taxon>
        <taxon>Agaricomycetidae</taxon>
        <taxon>Agaricales</taxon>
        <taxon>Agaricineae</taxon>
        <taxon>Psathyrellaceae</taxon>
        <taxon>Coprinopsis</taxon>
    </lineage>
</organism>
<evidence type="ECO:0000313" key="2">
    <source>
        <dbReference type="Proteomes" id="UP000001861"/>
    </source>
</evidence>
<keyword evidence="2" id="KW-1185">Reference proteome</keyword>
<protein>
    <submittedName>
        <fullName evidence="1">Uncharacterized protein</fullName>
    </submittedName>
</protein>
<dbReference type="HOGENOM" id="CLU_2399583_0_0_1"/>
<dbReference type="AlphaFoldDB" id="D6RQH8"/>
<name>D6RQH8_COPC7</name>
<sequence>MQSRPDKQDSKFSWVEVGQSVTRARAPEIKLELPGRTMVASDRSNRSVERPLRALLRLKMLAEEHRALGDAGADRLATGRKYQSNRQALPEMG</sequence>
<dbReference type="RefSeq" id="XP_002910288.1">
    <property type="nucleotide sequence ID" value="XM_002910242.1"/>
</dbReference>
<evidence type="ECO:0000313" key="1">
    <source>
        <dbReference type="EMBL" id="EFI26794.1"/>
    </source>
</evidence>
<comment type="caution">
    <text evidence="1">The sequence shown here is derived from an EMBL/GenBank/DDBJ whole genome shotgun (WGS) entry which is preliminary data.</text>
</comment>
<dbReference type="KEGG" id="cci:CC1G_15717"/>
<dbReference type="VEuPathDB" id="FungiDB:CC1G_15717"/>
<dbReference type="EMBL" id="AACS02000011">
    <property type="protein sequence ID" value="EFI26794.1"/>
    <property type="molecule type" value="Genomic_DNA"/>
</dbReference>
<proteinExistence type="predicted"/>
<dbReference type="Proteomes" id="UP000001861">
    <property type="component" value="Unassembled WGS sequence"/>
</dbReference>
<dbReference type="InParanoid" id="D6RQH8"/>